<evidence type="ECO:0000256" key="18">
    <source>
        <dbReference type="PIRSR" id="PIRSR605959-1"/>
    </source>
</evidence>
<evidence type="ECO:0000256" key="3">
    <source>
        <dbReference type="ARBA" id="ARBA00001946"/>
    </source>
</evidence>
<dbReference type="Pfam" id="PF01557">
    <property type="entry name" value="FAA_hydrolase"/>
    <property type="match status" value="1"/>
</dbReference>
<dbReference type="Gene3D" id="3.90.850.10">
    <property type="entry name" value="Fumarylacetoacetase-like, C-terminal domain"/>
    <property type="match status" value="1"/>
</dbReference>
<dbReference type="GO" id="GO:0006559">
    <property type="term" value="P:L-phenylalanine catabolic process"/>
    <property type="evidence" value="ECO:0007669"/>
    <property type="project" value="UniProtKB-UniPathway"/>
</dbReference>
<evidence type="ECO:0000256" key="10">
    <source>
        <dbReference type="ARBA" id="ARBA00022723"/>
    </source>
</evidence>
<keyword evidence="10 20" id="KW-0479">Metal-binding</keyword>
<dbReference type="PANTHER" id="PTHR43069">
    <property type="entry name" value="FUMARYLACETOACETASE"/>
    <property type="match status" value="1"/>
</dbReference>
<dbReference type="Pfam" id="PF00588">
    <property type="entry name" value="SpoU_methylase"/>
    <property type="match status" value="1"/>
</dbReference>
<comment type="catalytic activity">
    <reaction evidence="1">
        <text>4-fumarylacetoacetate + H2O = acetoacetate + fumarate + H(+)</text>
        <dbReference type="Rhea" id="RHEA:10244"/>
        <dbReference type="ChEBI" id="CHEBI:13705"/>
        <dbReference type="ChEBI" id="CHEBI:15377"/>
        <dbReference type="ChEBI" id="CHEBI:15378"/>
        <dbReference type="ChEBI" id="CHEBI:18034"/>
        <dbReference type="ChEBI" id="CHEBI:29806"/>
        <dbReference type="EC" id="3.7.1.2"/>
    </reaction>
</comment>
<feature type="binding site" evidence="19">
    <location>
        <position position="1816"/>
    </location>
    <ligand>
        <name>substrate</name>
    </ligand>
</feature>
<evidence type="ECO:0000259" key="22">
    <source>
        <dbReference type="Pfam" id="PF01557"/>
    </source>
</evidence>
<evidence type="ECO:0000256" key="1">
    <source>
        <dbReference type="ARBA" id="ARBA00000353"/>
    </source>
</evidence>
<keyword evidence="14" id="KW-0828">Tyrosine catabolism</keyword>
<dbReference type="GO" id="GO:0030488">
    <property type="term" value="P:tRNA methylation"/>
    <property type="evidence" value="ECO:0007669"/>
    <property type="project" value="InterPro"/>
</dbReference>
<dbReference type="EnsemblMetazoa" id="ADIR003819-RA">
    <property type="protein sequence ID" value="ADIR003819-PA"/>
    <property type="gene ID" value="ADIR003819"/>
</dbReference>
<dbReference type="SUPFAM" id="SSF75217">
    <property type="entry name" value="alpha/beta knot"/>
    <property type="match status" value="1"/>
</dbReference>
<dbReference type="GO" id="GO:0046872">
    <property type="term" value="F:metal ion binding"/>
    <property type="evidence" value="ECO:0007669"/>
    <property type="project" value="UniProtKB-KW"/>
</dbReference>
<dbReference type="Gene3D" id="2.30.30.230">
    <property type="entry name" value="Fumarylacetoacetase, N-terminal domain"/>
    <property type="match status" value="1"/>
</dbReference>
<comment type="pathway">
    <text evidence="4">Amino-acid degradation; L-phenylalanine degradation; acetoacetate and fumarate from L-phenylalanine: step 6/6.</text>
</comment>
<evidence type="ECO:0000259" key="23">
    <source>
        <dbReference type="Pfam" id="PF09298"/>
    </source>
</evidence>
<reference evidence="25" key="1">
    <citation type="submission" date="2013-03" db="EMBL/GenBank/DDBJ databases">
        <title>The Genome Sequence of Anopheles dirus WRAIR2.</title>
        <authorList>
            <consortium name="The Broad Institute Genomics Platform"/>
            <person name="Neafsey D.E."/>
            <person name="Walton C."/>
            <person name="Walker B."/>
            <person name="Young S.K."/>
            <person name="Zeng Q."/>
            <person name="Gargeya S."/>
            <person name="Fitzgerald M."/>
            <person name="Haas B."/>
            <person name="Abouelleil A."/>
            <person name="Allen A.W."/>
            <person name="Alvarado L."/>
            <person name="Arachchi H.M."/>
            <person name="Berlin A.M."/>
            <person name="Chapman S.B."/>
            <person name="Gainer-Dewar J."/>
            <person name="Goldberg J."/>
            <person name="Griggs A."/>
            <person name="Gujja S."/>
            <person name="Hansen M."/>
            <person name="Howarth C."/>
            <person name="Imamovic A."/>
            <person name="Ireland A."/>
            <person name="Larimer J."/>
            <person name="McCowan C."/>
            <person name="Murphy C."/>
            <person name="Pearson M."/>
            <person name="Poon T.W."/>
            <person name="Priest M."/>
            <person name="Roberts A."/>
            <person name="Saif S."/>
            <person name="Shea T."/>
            <person name="Sisk P."/>
            <person name="Sykes S."/>
            <person name="Wortman J."/>
            <person name="Nusbaum C."/>
            <person name="Birren B."/>
        </authorList>
    </citation>
    <scope>NUCLEOTIDE SEQUENCE [LARGE SCALE GENOMIC DNA]</scope>
    <source>
        <strain evidence="25">WRAIR2</strain>
    </source>
</reference>
<feature type="binding site" evidence="19">
    <location>
        <position position="1710"/>
    </location>
    <ligand>
        <name>substrate</name>
    </ligand>
</feature>
<dbReference type="InterPro" id="IPR011234">
    <property type="entry name" value="Fumarylacetoacetase-like_C"/>
</dbReference>
<evidence type="ECO:0000259" key="21">
    <source>
        <dbReference type="Pfam" id="PF00588"/>
    </source>
</evidence>
<evidence type="ECO:0000256" key="13">
    <source>
        <dbReference type="ARBA" id="ARBA00022842"/>
    </source>
</evidence>
<keyword evidence="8" id="KW-0489">Methyltransferase</keyword>
<evidence type="ECO:0000256" key="20">
    <source>
        <dbReference type="PIRSR" id="PIRSR605959-3"/>
    </source>
</evidence>
<feature type="binding site" evidence="20">
    <location>
        <position position="1666"/>
    </location>
    <ligand>
        <name>Ca(2+)</name>
        <dbReference type="ChEBI" id="CHEBI:29108"/>
    </ligand>
</feature>
<dbReference type="GO" id="GO:0006572">
    <property type="term" value="P:L-tyrosine catabolic process"/>
    <property type="evidence" value="ECO:0007669"/>
    <property type="project" value="UniProtKB-KW"/>
</dbReference>
<dbReference type="GO" id="GO:0003723">
    <property type="term" value="F:RNA binding"/>
    <property type="evidence" value="ECO:0007669"/>
    <property type="project" value="InterPro"/>
</dbReference>
<dbReference type="SUPFAM" id="SSF63433">
    <property type="entry name" value="Fumarylacetoacetate hydrolase, FAH, N-terminal domain"/>
    <property type="match status" value="1"/>
</dbReference>
<evidence type="ECO:0000256" key="5">
    <source>
        <dbReference type="ARBA" id="ARBA00010211"/>
    </source>
</evidence>
<dbReference type="InterPro" id="IPR036663">
    <property type="entry name" value="Fumarylacetoacetase_C_sf"/>
</dbReference>
<keyword evidence="13 20" id="KW-0460">Magnesium</keyword>
<dbReference type="InterPro" id="IPR036462">
    <property type="entry name" value="Fumarylacetoacetase_N_sf"/>
</dbReference>
<keyword evidence="15" id="KW-0585">Phenylalanine catabolism</keyword>
<feature type="binding site" evidence="20">
    <location>
        <position position="1699"/>
    </location>
    <ligand>
        <name>Ca(2+)</name>
        <dbReference type="ChEBI" id="CHEBI:29108"/>
    </ligand>
</feature>
<dbReference type="Proteomes" id="UP000075884">
    <property type="component" value="Unassembled WGS sequence"/>
</dbReference>
<feature type="active site" description="Proton acceptor" evidence="18">
    <location>
        <position position="1598"/>
    </location>
</feature>
<dbReference type="GO" id="GO:0016423">
    <property type="term" value="F:tRNA (guanine) methyltransferase activity"/>
    <property type="evidence" value="ECO:0007669"/>
    <property type="project" value="InterPro"/>
</dbReference>
<evidence type="ECO:0000313" key="25">
    <source>
        <dbReference type="Proteomes" id="UP000075884"/>
    </source>
</evidence>
<dbReference type="GO" id="GO:1902000">
    <property type="term" value="P:homogentisate catabolic process"/>
    <property type="evidence" value="ECO:0007669"/>
    <property type="project" value="TreeGrafter"/>
</dbReference>
<feature type="domain" description="Fumarylacetoacetase N-terminal" evidence="23">
    <location>
        <begin position="1485"/>
        <end position="1583"/>
    </location>
</feature>
<dbReference type="SUPFAM" id="SSF56529">
    <property type="entry name" value="FAH"/>
    <property type="match status" value="1"/>
</dbReference>
<evidence type="ECO:0000313" key="24">
    <source>
        <dbReference type="EnsemblMetazoa" id="ADIR003819-PA"/>
    </source>
</evidence>
<feature type="binding site" evidence="19">
    <location>
        <position position="1607"/>
    </location>
    <ligand>
        <name>substrate</name>
    </ligand>
</feature>
<dbReference type="EC" id="3.7.1.2" evidence="6"/>
<protein>
    <recommendedName>
        <fullName evidence="7">Fumarylacetoacetase</fullName>
        <ecNumber evidence="6">3.7.1.2</ecNumber>
    </recommendedName>
    <alternativeName>
        <fullName evidence="16">Beta-diketonase</fullName>
    </alternativeName>
    <alternativeName>
        <fullName evidence="17">Fumarylacetoacetate hydrolase</fullName>
    </alternativeName>
</protein>
<dbReference type="InterPro" id="IPR044748">
    <property type="entry name" value="Trm3/TARBP1_C"/>
</dbReference>
<organism evidence="24 25">
    <name type="scientific">Anopheles dirus</name>
    <dbReference type="NCBI Taxonomy" id="7168"/>
    <lineage>
        <taxon>Eukaryota</taxon>
        <taxon>Metazoa</taxon>
        <taxon>Ecdysozoa</taxon>
        <taxon>Arthropoda</taxon>
        <taxon>Hexapoda</taxon>
        <taxon>Insecta</taxon>
        <taxon>Pterygota</taxon>
        <taxon>Neoptera</taxon>
        <taxon>Endopterygota</taxon>
        <taxon>Diptera</taxon>
        <taxon>Nematocera</taxon>
        <taxon>Culicoidea</taxon>
        <taxon>Culicidae</taxon>
        <taxon>Anophelinae</taxon>
        <taxon>Anopheles</taxon>
    </lineage>
</organism>
<evidence type="ECO:0000256" key="9">
    <source>
        <dbReference type="ARBA" id="ARBA00022679"/>
    </source>
</evidence>
<sequence length="1885" mass="213170">MAYKTKFVQELCSTDTAVHEEVIQFSQDEDIFLHNVQNLRKPSLEALVYVLLLKQRGKLPGTMLDGVQLHYMLALVHRNNLRLQQDNETCRWILSALVLTGLNEKNVHDVRVQMESFVAIFDRDLHEMPLYYDVLRTFFILAQEKPDLTSAFSALSGEKMIRKLSSESNVIRMKALGCLQTMMEFKPALYSEWMILLQDPKLLIECKMFMLYQLMETLLRLGDRDAELLQTLQLDQVWQIVAESLTCKDAVCRKEALATIQYAIGYAKQCGKGVAGQYFHWSTERTQADRLTNAWQSFVTIVEALNESQTHLILPALDLIEKVAPLHISWRNVLLRLILLHENTRVVNCGLQYFLTDRSFNPTETELERQFLETFNRATVFENVTKMIASLSAYYSAPDALAFLINNVQEMEWNSVPYYCIANVIHDRLNRFEPEATESFISLKMLAACVKICAKIKNVSLRYVTVVLLLKTLSRFVKRSKRDDESKILLGVVMEIENLSAMFSFSFDHFQDGAGATFCDTINIESIMKQLEQVDGNNSTFIAEILVRRISNLKESRPEQIGLLETLKRSNLTVFLDVLLRNHDIRVACTDSIIDILRSIHNDVMQTIGEGQNISLGTFSALHKMASLLKVQQELACAKEWSHFVTYLDGILRKRFDPFDYIQSVAVETIETTFFLTVGMEVYAPADRFFQCVSLKELKDSFRRHQKAIDEIYAKIAAIYRQHCVQNPAPPSFATEDDWSKLISLLDVGNIEVLQTVMEILYTDIGEPSESYDTGRFVVVDRCYKEVLNYRKSDHFMTLMRKFVDTLLRPYTSMTQANAADLDCVTINPRVTEYVSLFLEQASNIYGLANIVFESVFRIPVPIILNWGSFGKLLLQGMIFGDVPKREQKIECDVVDHCSLNIEFKEHSRYQSQADARVRVLCVQFLYRIVAEHHPDAVLFLLKLEQMLIERFTQITKAKERYYADSITHRQKLRIVQALCVVLKLTGTKPYPLLEVMLYETNQPNINYLIELIVADSSIDTLTIANSLRNEKVKVSGIQSVFVIIWLRCCQTNALDPQYIYLLLPWTMAQNFSTRLYAQITIKKLIAKFATGDPAIEEGPFREIYAAVNSYLRQGNVERNIEKCMKDFRFNSVFDYGQLLTLENVFHNVPRVSGAPAEDVVDTAILKECFYTLALEERNLGRALVFDELLQCEKRENLFLAQSVGGADFVQRKIVPLKSLEPSRDLLLGLPERLCLKKMDHTEGLIVVASLVNRAPNLGGLARTCEIFAVKQYVINSLQDIDNKEFQALSMTAEKWLNVGELKAHKIVEYLEEMKGKGYAIVGAEQTTGSKPIQQLQFPKKCILVLGHEKNGLPAEIIRHLDLIGEIPQFGVVRSLNVHVTGAIFMWEYAKQHVCELERKQVLFVPSPSPGPVQCGLEIRSLVIYRDRYRLEEHNIAARPWLTSLLAVVCVGVATFLSKSELPSHASGTMSSFVAVPQGSDFPIENLPYGVFSTADNPTARVGVAIGEKILDLSAVVQFYPENVRAALQATVLNDLMALGCDAWATVRRVTKELLLEGSPLHNEAALQSRALVDQSAAKMHLPANIGDYTDFYSSIHHATNVGVMFRGKENALMPNWKHLPVGYHGRASSVVVSGTPIRRPYGQTLPVEGAEPAFGPCRLFDFELEMAFFVGGPPTELGERVSVRDAAKRVFGFVLMNDWSARDIQKWEYVPLGPFTAKNLGTTISTWVVPVAALEPFQVDNFPQDPKPFPYLQHEQNFNFDIKLEVDIKPKATGVATTVCRSNYRNLYWTALQQIAHHTVTGCNLKPGDLMASGTISGDASDSFGSMLELSWKGTKQVSLSGGETRKFLQDNDEVVIRGFCSADGARIGFGSCVGVVLPATPFE</sequence>
<feature type="binding site" evidence="20">
    <location>
        <position position="1719"/>
    </location>
    <ligand>
        <name>Mg(2+)</name>
        <dbReference type="ChEBI" id="CHEBI:18420"/>
    </ligand>
</feature>
<comment type="cofactor">
    <cofactor evidence="3 20">
        <name>Mg(2+)</name>
        <dbReference type="ChEBI" id="CHEBI:18420"/>
    </cofactor>
</comment>
<evidence type="ECO:0000256" key="11">
    <source>
        <dbReference type="ARBA" id="ARBA00022801"/>
    </source>
</evidence>
<feature type="binding site" evidence="20">
    <location>
        <position position="1664"/>
    </location>
    <ligand>
        <name>Ca(2+)</name>
        <dbReference type="ChEBI" id="CHEBI:29108"/>
    </ligand>
</feature>
<name>A0A182N845_9DIPT</name>
<evidence type="ECO:0000256" key="2">
    <source>
        <dbReference type="ARBA" id="ARBA00001913"/>
    </source>
</evidence>
<dbReference type="InterPro" id="IPR001537">
    <property type="entry name" value="SpoU_MeTrfase"/>
</dbReference>
<feature type="binding site" evidence="20">
    <location>
        <position position="1723"/>
    </location>
    <ligand>
        <name>Mg(2+)</name>
        <dbReference type="ChEBI" id="CHEBI:18420"/>
    </ligand>
</feature>
<comment type="similarity">
    <text evidence="5">Belongs to the FAH family.</text>
</comment>
<proteinExistence type="inferred from homology"/>
<feature type="binding site" evidence="20">
    <location>
        <position position="1591"/>
    </location>
    <ligand>
        <name>Ca(2+)</name>
        <dbReference type="ChEBI" id="CHEBI:29108"/>
    </ligand>
</feature>
<dbReference type="PANTHER" id="PTHR43069:SF2">
    <property type="entry name" value="FUMARYLACETOACETASE"/>
    <property type="match status" value="1"/>
</dbReference>
<dbReference type="Gene3D" id="3.40.1280.10">
    <property type="match status" value="1"/>
</dbReference>
<evidence type="ECO:0000256" key="4">
    <source>
        <dbReference type="ARBA" id="ARBA00004782"/>
    </source>
</evidence>
<evidence type="ECO:0000256" key="19">
    <source>
        <dbReference type="PIRSR" id="PIRSR605959-2"/>
    </source>
</evidence>
<evidence type="ECO:0000256" key="7">
    <source>
        <dbReference type="ARBA" id="ARBA00014741"/>
    </source>
</evidence>
<feature type="domain" description="tRNA/rRNA methyltransferase SpoU type" evidence="21">
    <location>
        <begin position="1245"/>
        <end position="1387"/>
    </location>
</feature>
<keyword evidence="11" id="KW-0378">Hydrolase</keyword>
<keyword evidence="12 20" id="KW-0106">Calcium</keyword>
<evidence type="ECO:0000256" key="6">
    <source>
        <dbReference type="ARBA" id="ARBA00012094"/>
    </source>
</evidence>
<dbReference type="GO" id="GO:0004334">
    <property type="term" value="F:fumarylacetoacetase activity"/>
    <property type="evidence" value="ECO:0007669"/>
    <property type="project" value="UniProtKB-EC"/>
</dbReference>
<feature type="domain" description="Fumarylacetoacetase-like C-terminal" evidence="22">
    <location>
        <begin position="1591"/>
        <end position="1874"/>
    </location>
</feature>
<feature type="binding site" evidence="19">
    <location>
        <position position="1593"/>
    </location>
    <ligand>
        <name>substrate</name>
    </ligand>
</feature>
<dbReference type="InterPro" id="IPR029026">
    <property type="entry name" value="tRNA_m1G_MTases_N"/>
</dbReference>
<keyword evidence="25" id="KW-1185">Reference proteome</keyword>
<accession>A0A182N845</accession>
<evidence type="ECO:0000256" key="15">
    <source>
        <dbReference type="ARBA" id="ARBA00023232"/>
    </source>
</evidence>
<dbReference type="STRING" id="7168.A0A182N845"/>
<dbReference type="Pfam" id="PF09298">
    <property type="entry name" value="FAA_hydrolase_N"/>
    <property type="match status" value="1"/>
</dbReference>
<dbReference type="InterPro" id="IPR005959">
    <property type="entry name" value="Fumarylacetoacetase"/>
</dbReference>
<feature type="binding site" evidence="19">
    <location>
        <position position="1706"/>
    </location>
    <ligand>
        <name>substrate</name>
    </ligand>
</feature>
<dbReference type="CDD" id="cd18091">
    <property type="entry name" value="SpoU-like_TRM3-like"/>
    <property type="match status" value="1"/>
</dbReference>
<dbReference type="InterPro" id="IPR015377">
    <property type="entry name" value="Fumarylacetoacetase_N"/>
</dbReference>
<reference evidence="24" key="2">
    <citation type="submission" date="2020-05" db="UniProtKB">
        <authorList>
            <consortium name="EnsemblMetazoa"/>
        </authorList>
    </citation>
    <scope>IDENTIFICATION</scope>
    <source>
        <strain evidence="24">WRAIR2</strain>
    </source>
</reference>
<dbReference type="FunFam" id="3.90.850.10:FF:000004">
    <property type="entry name" value="Fumarylacetoacetase"/>
    <property type="match status" value="1"/>
</dbReference>
<dbReference type="VEuPathDB" id="VectorBase:ADIR003819"/>
<dbReference type="InterPro" id="IPR016024">
    <property type="entry name" value="ARM-type_fold"/>
</dbReference>
<evidence type="ECO:0000256" key="16">
    <source>
        <dbReference type="ARBA" id="ARBA00030270"/>
    </source>
</evidence>
<comment type="cofactor">
    <cofactor evidence="2 20">
        <name>Ca(2+)</name>
        <dbReference type="ChEBI" id="CHEBI:29108"/>
    </cofactor>
</comment>
<dbReference type="NCBIfam" id="TIGR01266">
    <property type="entry name" value="fum_ac_acetase"/>
    <property type="match status" value="1"/>
</dbReference>
<evidence type="ECO:0000256" key="17">
    <source>
        <dbReference type="ARBA" id="ARBA00031740"/>
    </source>
</evidence>
<evidence type="ECO:0000256" key="14">
    <source>
        <dbReference type="ARBA" id="ARBA00022878"/>
    </source>
</evidence>
<dbReference type="InterPro" id="IPR029028">
    <property type="entry name" value="Alpha/beta_knot_MTases"/>
</dbReference>
<dbReference type="UniPathway" id="UPA00139">
    <property type="reaction ID" value="UER00341"/>
</dbReference>
<dbReference type="SUPFAM" id="SSF48371">
    <property type="entry name" value="ARM repeat"/>
    <property type="match status" value="1"/>
</dbReference>
<feature type="binding site" evidence="20">
    <location>
        <position position="1699"/>
    </location>
    <ligand>
        <name>Mg(2+)</name>
        <dbReference type="ChEBI" id="CHEBI:18420"/>
    </ligand>
</feature>
<keyword evidence="9" id="KW-0808">Transferase</keyword>
<evidence type="ECO:0000256" key="12">
    <source>
        <dbReference type="ARBA" id="ARBA00022837"/>
    </source>
</evidence>
<evidence type="ECO:0000256" key="8">
    <source>
        <dbReference type="ARBA" id="ARBA00022603"/>
    </source>
</evidence>